<feature type="region of interest" description="Disordered" evidence="1">
    <location>
        <begin position="463"/>
        <end position="545"/>
    </location>
</feature>
<sequence>MAKRKKRERRRVAKGDRKNLRLWAEGRARALDKGWREERKYLKKVCKEFHAKIDWRTEDHEEPVLREVNPSIPGPEEELLEDEEKARAARVEVLNARIRRWFLYRVRKLRKHQHTSGQDPTKDPYAVLLAKLSGVTAPPKARQAYQQFMHEAYQERVAPRVAAEWEKVLAGSREEAGERTTKEPKGGFRAKIAREVFAELPRTEQVAYGERAKSEAAAAKAAYVQVLKDSPSQIPVDRQKCIDGLGEFAGPILRGISAHTGLHATLIVGGPIPEFGGELRTIHLSHGQNRSAVADHWPQWDKPRFASNVIQFLVEYLGTAYNIDTRPRKKVKSAGKQKRASKAAASSRTAGTAEPTSSSVTRPPTPANLPPSPSQPPNPSARESPPPAASSTLASDRAQSPAAPDGNGWFLSEEERQANIVRNKALLEALVAGKVPEDPALADIMAEVNRGLEPLTQELRALAKNAPAGEPEVVDEGAGKRQRKERATKKSRSDGGGDRRRSRRQGAASISRDSRADLENAPGGSPAPSPRSAAATGSDGGAVLADASNMHGTLRGEEAGGAFPPLSRAAQLAVTSAPAAPPASQPLPTTLPPCPAAAAKWFSDAYAAMTRVELGFNYQALIIAWARMEKASRYEHGPTNLSSKLRPAEVSTWITRGRRGYEPVVRNPAEYAKAWQKWWDSLQPEWRTKDTDGAWSVVSGYGGGGREWGPLYQWGVNGVLSIVASLCFWGRAVVDDSVSRMTWEAAVGDVVWIFEGMATYYEMFKGKF</sequence>
<feature type="compositionally biased region" description="Basic residues" evidence="1">
    <location>
        <begin position="480"/>
        <end position="490"/>
    </location>
</feature>
<feature type="compositionally biased region" description="Pro residues" evidence="1">
    <location>
        <begin position="363"/>
        <end position="388"/>
    </location>
</feature>
<protein>
    <submittedName>
        <fullName evidence="2">Uncharacterized protein</fullName>
    </submittedName>
</protein>
<gene>
    <name evidence="2" type="ORF">R3P38DRAFT_2813181</name>
</gene>
<evidence type="ECO:0000313" key="3">
    <source>
        <dbReference type="Proteomes" id="UP001362999"/>
    </source>
</evidence>
<accession>A0AAV9Z678</accession>
<proteinExistence type="predicted"/>
<feature type="compositionally biased region" description="Low complexity" evidence="1">
    <location>
        <begin position="342"/>
        <end position="362"/>
    </location>
</feature>
<dbReference type="AlphaFoldDB" id="A0AAV9Z678"/>
<dbReference type="EMBL" id="JAWWNJ010000200">
    <property type="protein sequence ID" value="KAK6971922.1"/>
    <property type="molecule type" value="Genomic_DNA"/>
</dbReference>
<name>A0AAV9Z678_9AGAR</name>
<feature type="compositionally biased region" description="Basic residues" evidence="1">
    <location>
        <begin position="327"/>
        <end position="341"/>
    </location>
</feature>
<evidence type="ECO:0000313" key="2">
    <source>
        <dbReference type="EMBL" id="KAK6971922.1"/>
    </source>
</evidence>
<dbReference type="Proteomes" id="UP001362999">
    <property type="component" value="Unassembled WGS sequence"/>
</dbReference>
<keyword evidence="3" id="KW-1185">Reference proteome</keyword>
<reference evidence="2 3" key="1">
    <citation type="journal article" date="2024" name="J Genomics">
        <title>Draft genome sequencing and assembly of Favolaschia claudopus CIRM-BRFM 2984 isolated from oak limbs.</title>
        <authorList>
            <person name="Navarro D."/>
            <person name="Drula E."/>
            <person name="Chaduli D."/>
            <person name="Cazenave R."/>
            <person name="Ahrendt S."/>
            <person name="Wang J."/>
            <person name="Lipzen A."/>
            <person name="Daum C."/>
            <person name="Barry K."/>
            <person name="Grigoriev I.V."/>
            <person name="Favel A."/>
            <person name="Rosso M.N."/>
            <person name="Martin F."/>
        </authorList>
    </citation>
    <scope>NUCLEOTIDE SEQUENCE [LARGE SCALE GENOMIC DNA]</scope>
    <source>
        <strain evidence="2 3">CIRM-BRFM 2984</strain>
    </source>
</reference>
<comment type="caution">
    <text evidence="2">The sequence shown here is derived from an EMBL/GenBank/DDBJ whole genome shotgun (WGS) entry which is preliminary data.</text>
</comment>
<feature type="region of interest" description="Disordered" evidence="1">
    <location>
        <begin position="327"/>
        <end position="409"/>
    </location>
</feature>
<feature type="compositionally biased region" description="Low complexity" evidence="1">
    <location>
        <begin position="521"/>
        <end position="537"/>
    </location>
</feature>
<evidence type="ECO:0000256" key="1">
    <source>
        <dbReference type="SAM" id="MobiDB-lite"/>
    </source>
</evidence>
<organism evidence="2 3">
    <name type="scientific">Favolaschia claudopus</name>
    <dbReference type="NCBI Taxonomy" id="2862362"/>
    <lineage>
        <taxon>Eukaryota</taxon>
        <taxon>Fungi</taxon>
        <taxon>Dikarya</taxon>
        <taxon>Basidiomycota</taxon>
        <taxon>Agaricomycotina</taxon>
        <taxon>Agaricomycetes</taxon>
        <taxon>Agaricomycetidae</taxon>
        <taxon>Agaricales</taxon>
        <taxon>Marasmiineae</taxon>
        <taxon>Mycenaceae</taxon>
        <taxon>Favolaschia</taxon>
    </lineage>
</organism>